<comment type="caution">
    <text evidence="1">The sequence shown here is derived from an EMBL/GenBank/DDBJ whole genome shotgun (WGS) entry which is preliminary data.</text>
</comment>
<dbReference type="EMBL" id="DWYC01000087">
    <property type="protein sequence ID" value="HJB57800.1"/>
    <property type="molecule type" value="Genomic_DNA"/>
</dbReference>
<dbReference type="AlphaFoldDB" id="A0A9D2MCR1"/>
<evidence type="ECO:0000313" key="2">
    <source>
        <dbReference type="Proteomes" id="UP000824208"/>
    </source>
</evidence>
<protein>
    <recommendedName>
        <fullName evidence="3">Regulatory protein YycH-like domain-containing protein</fullName>
    </recommendedName>
</protein>
<reference evidence="1" key="1">
    <citation type="journal article" date="2021" name="PeerJ">
        <title>Extensive microbial diversity within the chicken gut microbiome revealed by metagenomics and culture.</title>
        <authorList>
            <person name="Gilroy R."/>
            <person name="Ravi A."/>
            <person name="Getino M."/>
            <person name="Pursley I."/>
            <person name="Horton D.L."/>
            <person name="Alikhan N.F."/>
            <person name="Baker D."/>
            <person name="Gharbi K."/>
            <person name="Hall N."/>
            <person name="Watson M."/>
            <person name="Adriaenssens E.M."/>
            <person name="Foster-Nyarko E."/>
            <person name="Jarju S."/>
            <person name="Secka A."/>
            <person name="Antonio M."/>
            <person name="Oren A."/>
            <person name="Chaudhuri R.R."/>
            <person name="La Ragione R."/>
            <person name="Hildebrand F."/>
            <person name="Pallen M.J."/>
        </authorList>
    </citation>
    <scope>NUCLEOTIDE SEQUENCE</scope>
    <source>
        <strain evidence="1">CHK189-11263</strain>
    </source>
</reference>
<gene>
    <name evidence="1" type="ORF">H9714_09640</name>
</gene>
<organism evidence="1 2">
    <name type="scientific">Candidatus Flavonifractor intestinipullorum</name>
    <dbReference type="NCBI Taxonomy" id="2838587"/>
    <lineage>
        <taxon>Bacteria</taxon>
        <taxon>Bacillati</taxon>
        <taxon>Bacillota</taxon>
        <taxon>Clostridia</taxon>
        <taxon>Eubacteriales</taxon>
        <taxon>Oscillospiraceae</taxon>
        <taxon>Flavonifractor</taxon>
    </lineage>
</organism>
<sequence length="270" mass="29712">MEWSKLKNIIILILLLLNGFLLVMVGGQQAQSHRFREESRAQAVQLLASNGITVEESVLPQELSLPVLTLEGEEHPVGQALALALLGEENRREESGVRAVYENASGRLEAYSTGRCTAQLAEGALPLDGQDPLQHAQALLEQAGISTRLTARQTQEDGQVLTFQQLWDGYPILNCQITLTYTGESLRHLEGIFLSAQTVSAQEEETLSIPTLLVRFLSQRNESGRMFSQILSMTPGYHFSGARPFTLTPVWYIATDTGDYQLSALDGALL</sequence>
<accession>A0A9D2MCR1</accession>
<reference evidence="1" key="2">
    <citation type="submission" date="2021-04" db="EMBL/GenBank/DDBJ databases">
        <authorList>
            <person name="Gilroy R."/>
        </authorList>
    </citation>
    <scope>NUCLEOTIDE SEQUENCE</scope>
    <source>
        <strain evidence="1">CHK189-11263</strain>
    </source>
</reference>
<proteinExistence type="predicted"/>
<evidence type="ECO:0000313" key="1">
    <source>
        <dbReference type="EMBL" id="HJB57800.1"/>
    </source>
</evidence>
<name>A0A9D2MCR1_9FIRM</name>
<evidence type="ECO:0008006" key="3">
    <source>
        <dbReference type="Google" id="ProtNLM"/>
    </source>
</evidence>
<dbReference type="Proteomes" id="UP000824208">
    <property type="component" value="Unassembled WGS sequence"/>
</dbReference>